<dbReference type="InterPro" id="IPR020806">
    <property type="entry name" value="PKS_PP-bd"/>
</dbReference>
<organism evidence="5 6">
    <name type="scientific">Pseudomonas amygdali pv. eriobotryae</name>
    <dbReference type="NCBI Taxonomy" id="129137"/>
    <lineage>
        <taxon>Bacteria</taxon>
        <taxon>Pseudomonadati</taxon>
        <taxon>Pseudomonadota</taxon>
        <taxon>Gammaproteobacteria</taxon>
        <taxon>Pseudomonadales</taxon>
        <taxon>Pseudomonadaceae</taxon>
        <taxon>Pseudomonas</taxon>
        <taxon>Pseudomonas amygdali</taxon>
    </lineage>
</organism>
<dbReference type="PANTHER" id="PTHR45527:SF1">
    <property type="entry name" value="FATTY ACID SYNTHASE"/>
    <property type="match status" value="1"/>
</dbReference>
<dbReference type="AlphaFoldDB" id="A0A3M3VZV9"/>
<dbReference type="SUPFAM" id="SSF47336">
    <property type="entry name" value="ACP-like"/>
    <property type="match status" value="1"/>
</dbReference>
<name>A0A3M3VZV9_PSEA0</name>
<dbReference type="InterPro" id="IPR006162">
    <property type="entry name" value="Ppantetheine_attach_site"/>
</dbReference>
<dbReference type="Gene3D" id="3.30.300.30">
    <property type="match status" value="1"/>
</dbReference>
<dbReference type="SMART" id="SM00823">
    <property type="entry name" value="PKS_PP"/>
    <property type="match status" value="1"/>
</dbReference>
<gene>
    <name evidence="5" type="ORF">ALQ39_200096</name>
</gene>
<dbReference type="GO" id="GO:0031177">
    <property type="term" value="F:phosphopantetheine binding"/>
    <property type="evidence" value="ECO:0007669"/>
    <property type="project" value="InterPro"/>
</dbReference>
<evidence type="ECO:0000256" key="1">
    <source>
        <dbReference type="ARBA" id="ARBA00001957"/>
    </source>
</evidence>
<dbReference type="FunFam" id="1.10.1200.10:FF:000005">
    <property type="entry name" value="Nonribosomal peptide synthetase 1"/>
    <property type="match status" value="1"/>
</dbReference>
<evidence type="ECO:0000313" key="5">
    <source>
        <dbReference type="EMBL" id="RMO51182.1"/>
    </source>
</evidence>
<keyword evidence="2" id="KW-0596">Phosphopantetheine</keyword>
<dbReference type="PROSITE" id="PS00012">
    <property type="entry name" value="PHOSPHOPANTETHEINE"/>
    <property type="match status" value="1"/>
</dbReference>
<dbReference type="InterPro" id="IPR009081">
    <property type="entry name" value="PP-bd_ACP"/>
</dbReference>
<sequence length="145" mass="16543">MVPAQLVRLDNMPLSPSGKLDRRALPEPQWQTREHVESQTDLQKQIAAVWRQVLGVPRVGLRDDFFELGGHSLLATQIISRVRQACDIDLPLRALFEASELGAFVEQVQTIQLSGERSSLQPIARVDRSQPVPLSYSQQRMWFLW</sequence>
<feature type="non-terminal residue" evidence="5">
    <location>
        <position position="145"/>
    </location>
</feature>
<evidence type="ECO:0000259" key="4">
    <source>
        <dbReference type="PROSITE" id="PS50075"/>
    </source>
</evidence>
<dbReference type="GO" id="GO:0044550">
    <property type="term" value="P:secondary metabolite biosynthetic process"/>
    <property type="evidence" value="ECO:0007669"/>
    <property type="project" value="TreeGrafter"/>
</dbReference>
<comment type="cofactor">
    <cofactor evidence="1">
        <name>pantetheine 4'-phosphate</name>
        <dbReference type="ChEBI" id="CHEBI:47942"/>
    </cofactor>
</comment>
<evidence type="ECO:0000313" key="6">
    <source>
        <dbReference type="Proteomes" id="UP000275613"/>
    </source>
</evidence>
<dbReference type="Proteomes" id="UP000275613">
    <property type="component" value="Unassembled WGS sequence"/>
</dbReference>
<dbReference type="InterPro" id="IPR036736">
    <property type="entry name" value="ACP-like_sf"/>
</dbReference>
<dbReference type="EMBL" id="RBPV01000444">
    <property type="protein sequence ID" value="RMO51182.1"/>
    <property type="molecule type" value="Genomic_DNA"/>
</dbReference>
<dbReference type="Pfam" id="PF00550">
    <property type="entry name" value="PP-binding"/>
    <property type="match status" value="1"/>
</dbReference>
<protein>
    <recommendedName>
        <fullName evidence="4">Carrier domain-containing protein</fullName>
    </recommendedName>
</protein>
<dbReference type="Gene3D" id="1.10.1200.10">
    <property type="entry name" value="ACP-like"/>
    <property type="match status" value="1"/>
</dbReference>
<feature type="domain" description="Carrier" evidence="4">
    <location>
        <begin position="37"/>
        <end position="112"/>
    </location>
</feature>
<keyword evidence="3" id="KW-0597">Phosphoprotein</keyword>
<accession>A0A3M3VZV9</accession>
<dbReference type="PROSITE" id="PS50075">
    <property type="entry name" value="CARRIER"/>
    <property type="match status" value="1"/>
</dbReference>
<dbReference type="InterPro" id="IPR045851">
    <property type="entry name" value="AMP-bd_C_sf"/>
</dbReference>
<dbReference type="GO" id="GO:0043041">
    <property type="term" value="P:amino acid activation for nonribosomal peptide biosynthetic process"/>
    <property type="evidence" value="ECO:0007669"/>
    <property type="project" value="TreeGrafter"/>
</dbReference>
<proteinExistence type="predicted"/>
<dbReference type="PANTHER" id="PTHR45527">
    <property type="entry name" value="NONRIBOSOMAL PEPTIDE SYNTHETASE"/>
    <property type="match status" value="1"/>
</dbReference>
<dbReference type="GO" id="GO:0005829">
    <property type="term" value="C:cytosol"/>
    <property type="evidence" value="ECO:0007669"/>
    <property type="project" value="TreeGrafter"/>
</dbReference>
<dbReference type="SUPFAM" id="SSF56801">
    <property type="entry name" value="Acetyl-CoA synthetase-like"/>
    <property type="match status" value="1"/>
</dbReference>
<evidence type="ECO:0000256" key="2">
    <source>
        <dbReference type="ARBA" id="ARBA00022450"/>
    </source>
</evidence>
<evidence type="ECO:0000256" key="3">
    <source>
        <dbReference type="ARBA" id="ARBA00022553"/>
    </source>
</evidence>
<reference evidence="5 6" key="1">
    <citation type="submission" date="2018-08" db="EMBL/GenBank/DDBJ databases">
        <title>Recombination of ecologically and evolutionarily significant loci maintains genetic cohesion in the Pseudomonas syringae species complex.</title>
        <authorList>
            <person name="Dillon M."/>
            <person name="Thakur S."/>
            <person name="Almeida R.N.D."/>
            <person name="Weir B.S."/>
            <person name="Guttman D.S."/>
        </authorList>
    </citation>
    <scope>NUCLEOTIDE SEQUENCE [LARGE SCALE GENOMIC DNA]</scope>
    <source>
        <strain evidence="5 6">ICMP 4316</strain>
    </source>
</reference>
<comment type="caution">
    <text evidence="5">The sequence shown here is derived from an EMBL/GenBank/DDBJ whole genome shotgun (WGS) entry which is preliminary data.</text>
</comment>